<feature type="domain" description="NADH dehydrogenase subunit 2 C-terminal" evidence="20">
    <location>
        <begin position="285"/>
        <end position="337"/>
    </location>
</feature>
<feature type="transmembrane region" description="Helical" evidence="18">
    <location>
        <begin position="318"/>
        <end position="339"/>
    </location>
</feature>
<dbReference type="InterPro" id="IPR010933">
    <property type="entry name" value="NADH_DH_su2_C"/>
</dbReference>
<dbReference type="RefSeq" id="YP_010225738.1">
    <property type="nucleotide sequence ID" value="NC_059034.1"/>
</dbReference>
<feature type="transmembrane region" description="Helical" evidence="18">
    <location>
        <begin position="234"/>
        <end position="253"/>
    </location>
</feature>
<evidence type="ECO:0000256" key="15">
    <source>
        <dbReference type="ARBA" id="ARBA00023128"/>
    </source>
</evidence>
<sequence length="340" mass="40313">MMKNSYKMLFILSMMIGSMISISSSSWFSLWMGLEINLLSFIPLMMSTKNLFSSESSLKYFLTQALASAVFFFSIILIFLFLNFKMNLIFYNFMIISSTMMMKSGTAPFHFWLPSVMEGLNWNSIFMLMTWQKIAPLMILSYSLSLNLTIFIIFFSMIFGSLGGMNQTSLRKLMAFSSINHLGWMMAGMVNNETLWMTYFMFYTFLNFCIIFLFNNFKLFNINQTFKLFYSNKFMNVSMFIMILSLGGLPPFIGFLPKWMIIELMITNNMYFILLFMLFMTLITLYFYLRITYAAFLLNHMNMNWNFKMDNWNKNMKIIMILNFFSVLGMLLINMFYFFI</sequence>
<evidence type="ECO:0000256" key="3">
    <source>
        <dbReference type="ARBA" id="ARBA00007012"/>
    </source>
</evidence>
<dbReference type="EMBL" id="MW837768">
    <property type="protein sequence ID" value="UDD74589.1"/>
    <property type="molecule type" value="Genomic_DNA"/>
</dbReference>
<dbReference type="Pfam" id="PF00361">
    <property type="entry name" value="Proton_antipo_M"/>
    <property type="match status" value="1"/>
</dbReference>
<evidence type="ECO:0000256" key="2">
    <source>
        <dbReference type="ARBA" id="ARBA00004448"/>
    </source>
</evidence>
<feature type="transmembrane region" description="Helical" evidence="18">
    <location>
        <begin position="196"/>
        <end position="214"/>
    </location>
</feature>
<geneLocation type="mitochondrion" evidence="21"/>
<comment type="catalytic activity">
    <reaction evidence="17 18">
        <text>a ubiquinone + NADH + 5 H(+)(in) = a ubiquinol + NAD(+) + 4 H(+)(out)</text>
        <dbReference type="Rhea" id="RHEA:29091"/>
        <dbReference type="Rhea" id="RHEA-COMP:9565"/>
        <dbReference type="Rhea" id="RHEA-COMP:9566"/>
        <dbReference type="ChEBI" id="CHEBI:15378"/>
        <dbReference type="ChEBI" id="CHEBI:16389"/>
        <dbReference type="ChEBI" id="CHEBI:17976"/>
        <dbReference type="ChEBI" id="CHEBI:57540"/>
        <dbReference type="ChEBI" id="CHEBI:57945"/>
        <dbReference type="EC" id="7.1.1.2"/>
    </reaction>
</comment>
<evidence type="ECO:0000256" key="16">
    <source>
        <dbReference type="ARBA" id="ARBA00023136"/>
    </source>
</evidence>
<protein>
    <recommendedName>
        <fullName evidence="5 18">NADH-ubiquinone oxidoreductase chain 2</fullName>
        <ecNumber evidence="4 18">7.1.1.2</ecNumber>
    </recommendedName>
</protein>
<evidence type="ECO:0000256" key="18">
    <source>
        <dbReference type="RuleBase" id="RU003403"/>
    </source>
</evidence>
<keyword evidence="14 18" id="KW-0830">Ubiquinone</keyword>
<evidence type="ECO:0000256" key="5">
    <source>
        <dbReference type="ARBA" id="ARBA00021008"/>
    </source>
</evidence>
<feature type="transmembrane region" description="Helical" evidence="18">
    <location>
        <begin position="60"/>
        <end position="82"/>
    </location>
</feature>
<evidence type="ECO:0000313" key="21">
    <source>
        <dbReference type="EMBL" id="UDD74589.1"/>
    </source>
</evidence>
<evidence type="ECO:0000256" key="8">
    <source>
        <dbReference type="ARBA" id="ARBA00022692"/>
    </source>
</evidence>
<feature type="transmembrane region" description="Helical" evidence="18">
    <location>
        <begin position="134"/>
        <end position="161"/>
    </location>
</feature>
<evidence type="ECO:0000256" key="12">
    <source>
        <dbReference type="ARBA" id="ARBA00022989"/>
    </source>
</evidence>
<dbReference type="InterPro" id="IPR003917">
    <property type="entry name" value="NADH_UbQ_OxRdtase_chain2"/>
</dbReference>
<dbReference type="InterPro" id="IPR001750">
    <property type="entry name" value="ND/Mrp_TM"/>
</dbReference>
<keyword evidence="15 18" id="KW-0496">Mitochondrion</keyword>
<keyword evidence="6" id="KW-0813">Transport</keyword>
<dbReference type="GO" id="GO:0006120">
    <property type="term" value="P:mitochondrial electron transport, NADH to ubiquinone"/>
    <property type="evidence" value="ECO:0007669"/>
    <property type="project" value="InterPro"/>
</dbReference>
<dbReference type="PANTHER" id="PTHR46552">
    <property type="entry name" value="NADH-UBIQUINONE OXIDOREDUCTASE CHAIN 2"/>
    <property type="match status" value="1"/>
</dbReference>
<dbReference type="GO" id="GO:0005743">
    <property type="term" value="C:mitochondrial inner membrane"/>
    <property type="evidence" value="ECO:0007669"/>
    <property type="project" value="UniProtKB-SubCell"/>
</dbReference>
<organism evidence="21">
    <name type="scientific">Paratrichocladius tamaater</name>
    <dbReference type="NCBI Taxonomy" id="2050714"/>
    <lineage>
        <taxon>Eukaryota</taxon>
        <taxon>Metazoa</taxon>
        <taxon>Ecdysozoa</taxon>
        <taxon>Arthropoda</taxon>
        <taxon>Hexapoda</taxon>
        <taxon>Insecta</taxon>
        <taxon>Pterygota</taxon>
        <taxon>Neoptera</taxon>
        <taxon>Endopterygota</taxon>
        <taxon>Diptera</taxon>
        <taxon>Nematocera</taxon>
        <taxon>Chironomoidea</taxon>
        <taxon>Chironomidae</taxon>
        <taxon>Paratrichocladius</taxon>
    </lineage>
</organism>
<feature type="transmembrane region" description="Helical" evidence="18">
    <location>
        <begin position="273"/>
        <end position="298"/>
    </location>
</feature>
<reference evidence="21" key="1">
    <citation type="submission" date="2021-03" db="EMBL/GenBank/DDBJ databases">
        <title>Mitogenomes provide new insights into the evolutionary history of #Prodiamesinae (Diptera: Chironomidae)#.</title>
        <authorList>
            <person name="Lin X.-L."/>
            <person name="Zhao Y.-M."/>
            <person name="Yan L.-P."/>
            <person name="Bu W.-J."/>
            <person name="Wang X.-H."/>
            <person name="Zheng C.-G."/>
        </authorList>
    </citation>
    <scope>NUCLEOTIDE SEQUENCE</scope>
</reference>
<comment type="subcellular location">
    <subcellularLocation>
        <location evidence="2 18">Mitochondrion inner membrane</location>
        <topology evidence="2 18">Multi-pass membrane protein</topology>
    </subcellularLocation>
</comment>
<feature type="transmembrane region" description="Helical" evidence="18">
    <location>
        <begin position="89"/>
        <end position="114"/>
    </location>
</feature>
<comment type="function">
    <text evidence="18">Core subunit of the mitochondrial membrane respiratory chain NADH dehydrogenase (Complex I) which catalyzes electron transfer from NADH through the respiratory chain, using ubiquinone as an electron acceptor. Essential for the catalytic activity and assembly of complex I.</text>
</comment>
<keyword evidence="13 18" id="KW-0520">NAD</keyword>
<evidence type="ECO:0000256" key="17">
    <source>
        <dbReference type="ARBA" id="ARBA00049551"/>
    </source>
</evidence>
<evidence type="ECO:0000256" key="14">
    <source>
        <dbReference type="ARBA" id="ARBA00023075"/>
    </source>
</evidence>
<evidence type="ECO:0000259" key="19">
    <source>
        <dbReference type="Pfam" id="PF00361"/>
    </source>
</evidence>
<dbReference type="GeneID" id="68679616"/>
<comment type="similarity">
    <text evidence="3 18">Belongs to the complex I subunit 2 family.</text>
</comment>
<evidence type="ECO:0000256" key="1">
    <source>
        <dbReference type="ARBA" id="ARBA00003257"/>
    </source>
</evidence>
<evidence type="ECO:0000259" key="20">
    <source>
        <dbReference type="Pfam" id="PF06444"/>
    </source>
</evidence>
<gene>
    <name evidence="21" type="primary">ND2</name>
</gene>
<keyword evidence="8 18" id="KW-0812">Transmembrane</keyword>
<comment type="function">
    <text evidence="1">Core subunit of the mitochondrial membrane respiratory chain NADH dehydrogenase (Complex I) that is believed to belong to the minimal assembly required for catalysis. Complex I functions in the transfer of electrons from NADH to the respiratory chain. The immediate electron acceptor for the enzyme is believed to be ubiquinone.</text>
</comment>
<dbReference type="PRINTS" id="PR01436">
    <property type="entry name" value="NADHDHGNASE2"/>
</dbReference>
<proteinExistence type="inferred from homology"/>
<keyword evidence="11 18" id="KW-0249">Electron transport</keyword>
<name>A0A8K1NJK3_9DIPT</name>
<dbReference type="Pfam" id="PF06444">
    <property type="entry name" value="NADH_dehy_S2_C"/>
    <property type="match status" value="1"/>
</dbReference>
<dbReference type="CTD" id="4536"/>
<keyword evidence="7 18" id="KW-0679">Respiratory chain</keyword>
<evidence type="ECO:0000256" key="7">
    <source>
        <dbReference type="ARBA" id="ARBA00022660"/>
    </source>
</evidence>
<dbReference type="EC" id="7.1.1.2" evidence="4 18"/>
<evidence type="ECO:0000256" key="9">
    <source>
        <dbReference type="ARBA" id="ARBA00022792"/>
    </source>
</evidence>
<keyword evidence="10 18" id="KW-1278">Translocase</keyword>
<accession>A0A8K1NJK3</accession>
<feature type="transmembrane region" description="Helical" evidence="18">
    <location>
        <begin position="173"/>
        <end position="190"/>
    </location>
</feature>
<evidence type="ECO:0000256" key="6">
    <source>
        <dbReference type="ARBA" id="ARBA00022448"/>
    </source>
</evidence>
<evidence type="ECO:0000256" key="11">
    <source>
        <dbReference type="ARBA" id="ARBA00022982"/>
    </source>
</evidence>
<keyword evidence="16 18" id="KW-0472">Membrane</keyword>
<keyword evidence="9 18" id="KW-0999">Mitochondrion inner membrane</keyword>
<evidence type="ECO:0000256" key="10">
    <source>
        <dbReference type="ARBA" id="ARBA00022967"/>
    </source>
</evidence>
<keyword evidence="12 18" id="KW-1133">Transmembrane helix</keyword>
<feature type="domain" description="NADH:quinone oxidoreductase/Mrp antiporter transmembrane" evidence="19">
    <location>
        <begin position="24"/>
        <end position="284"/>
    </location>
</feature>
<dbReference type="GO" id="GO:0008137">
    <property type="term" value="F:NADH dehydrogenase (ubiquinone) activity"/>
    <property type="evidence" value="ECO:0007669"/>
    <property type="project" value="UniProtKB-EC"/>
</dbReference>
<evidence type="ECO:0000256" key="4">
    <source>
        <dbReference type="ARBA" id="ARBA00012944"/>
    </source>
</evidence>
<dbReference type="PANTHER" id="PTHR46552:SF1">
    <property type="entry name" value="NADH-UBIQUINONE OXIDOREDUCTASE CHAIN 2"/>
    <property type="match status" value="1"/>
</dbReference>
<dbReference type="AlphaFoldDB" id="A0A8K1NJK3"/>
<evidence type="ECO:0000256" key="13">
    <source>
        <dbReference type="ARBA" id="ARBA00023027"/>
    </source>
</evidence>
<dbReference type="InterPro" id="IPR050175">
    <property type="entry name" value="Complex_I_Subunit_2"/>
</dbReference>